<dbReference type="GO" id="GO:0046872">
    <property type="term" value="F:metal ion binding"/>
    <property type="evidence" value="ECO:0007669"/>
    <property type="project" value="UniProtKB-KW"/>
</dbReference>
<keyword evidence="1" id="KW-0479">Metal-binding</keyword>
<dbReference type="GO" id="GO:0004493">
    <property type="term" value="F:methylmalonyl-CoA epimerase activity"/>
    <property type="evidence" value="ECO:0007669"/>
    <property type="project" value="TreeGrafter"/>
</dbReference>
<dbReference type="InterPro" id="IPR029068">
    <property type="entry name" value="Glyas_Bleomycin-R_OHBP_Dase"/>
</dbReference>
<dbReference type="Pfam" id="PF13669">
    <property type="entry name" value="Glyoxalase_4"/>
    <property type="match status" value="1"/>
</dbReference>
<proteinExistence type="predicted"/>
<name>A0A644T0M6_9ZZZZ</name>
<dbReference type="EMBL" id="VSSQ01000012">
    <property type="protein sequence ID" value="MPL60455.1"/>
    <property type="molecule type" value="Genomic_DNA"/>
</dbReference>
<accession>A0A644T0M6</accession>
<evidence type="ECO:0000256" key="1">
    <source>
        <dbReference type="ARBA" id="ARBA00022723"/>
    </source>
</evidence>
<gene>
    <name evidence="3" type="ORF">SDC9_06016</name>
</gene>
<sequence>MYEVAHVGVVVKDIDASGKFYSQVLDCEIDERIETNEMTLLMLKSGNQTLELIRYKNNNSNPISRGAGVIDHIAFFVPDMDAAVERLLKFNVSLLDKPKKLPDKIILFFGGPDNERLEFIQLLS</sequence>
<dbReference type="Gene3D" id="3.10.180.10">
    <property type="entry name" value="2,3-Dihydroxybiphenyl 1,2-Dioxygenase, domain 1"/>
    <property type="match status" value="1"/>
</dbReference>
<feature type="domain" description="VOC" evidence="2">
    <location>
        <begin position="3"/>
        <end position="122"/>
    </location>
</feature>
<evidence type="ECO:0000259" key="2">
    <source>
        <dbReference type="PROSITE" id="PS51819"/>
    </source>
</evidence>
<dbReference type="AlphaFoldDB" id="A0A644T0M6"/>
<dbReference type="PANTHER" id="PTHR43048">
    <property type="entry name" value="METHYLMALONYL-COA EPIMERASE"/>
    <property type="match status" value="1"/>
</dbReference>
<reference evidence="3" key="1">
    <citation type="submission" date="2019-08" db="EMBL/GenBank/DDBJ databases">
        <authorList>
            <person name="Kucharzyk K."/>
            <person name="Murdoch R.W."/>
            <person name="Higgins S."/>
            <person name="Loffler F."/>
        </authorList>
    </citation>
    <scope>NUCLEOTIDE SEQUENCE</scope>
</reference>
<protein>
    <recommendedName>
        <fullName evidence="2">VOC domain-containing protein</fullName>
    </recommendedName>
</protein>
<dbReference type="GO" id="GO:0046491">
    <property type="term" value="P:L-methylmalonyl-CoA metabolic process"/>
    <property type="evidence" value="ECO:0007669"/>
    <property type="project" value="TreeGrafter"/>
</dbReference>
<dbReference type="PROSITE" id="PS51819">
    <property type="entry name" value="VOC"/>
    <property type="match status" value="1"/>
</dbReference>
<dbReference type="InterPro" id="IPR051785">
    <property type="entry name" value="MMCE/EMCE_epimerase"/>
</dbReference>
<dbReference type="SUPFAM" id="SSF54593">
    <property type="entry name" value="Glyoxalase/Bleomycin resistance protein/Dihydroxybiphenyl dioxygenase"/>
    <property type="match status" value="1"/>
</dbReference>
<dbReference type="InterPro" id="IPR037523">
    <property type="entry name" value="VOC_core"/>
</dbReference>
<dbReference type="PANTHER" id="PTHR43048:SF3">
    <property type="entry name" value="METHYLMALONYL-COA EPIMERASE, MITOCHONDRIAL"/>
    <property type="match status" value="1"/>
</dbReference>
<evidence type="ECO:0000313" key="3">
    <source>
        <dbReference type="EMBL" id="MPL60455.1"/>
    </source>
</evidence>
<comment type="caution">
    <text evidence="3">The sequence shown here is derived from an EMBL/GenBank/DDBJ whole genome shotgun (WGS) entry which is preliminary data.</text>
</comment>
<organism evidence="3">
    <name type="scientific">bioreactor metagenome</name>
    <dbReference type="NCBI Taxonomy" id="1076179"/>
    <lineage>
        <taxon>unclassified sequences</taxon>
        <taxon>metagenomes</taxon>
        <taxon>ecological metagenomes</taxon>
    </lineage>
</organism>